<protein>
    <submittedName>
        <fullName evidence="12">Glycosyl transferase family 39</fullName>
    </submittedName>
</protein>
<dbReference type="HOGENOM" id="CLU_007261_1_0_11"/>
<gene>
    <name evidence="12" type="ordered locus">Srot_1613</name>
</gene>
<keyword evidence="3" id="KW-0328">Glycosyltransferase</keyword>
<feature type="transmembrane region" description="Helical" evidence="9">
    <location>
        <begin position="450"/>
        <end position="472"/>
    </location>
</feature>
<feature type="transmembrane region" description="Helical" evidence="9">
    <location>
        <begin position="172"/>
        <end position="189"/>
    </location>
</feature>
<evidence type="ECO:0000256" key="5">
    <source>
        <dbReference type="ARBA" id="ARBA00022692"/>
    </source>
</evidence>
<dbReference type="EMBL" id="CP001958">
    <property type="protein sequence ID" value="ADG98075.1"/>
    <property type="molecule type" value="Genomic_DNA"/>
</dbReference>
<dbReference type="OrthoDB" id="5241882at2"/>
<dbReference type="RefSeq" id="WP_013138528.1">
    <property type="nucleotide sequence ID" value="NC_014168.1"/>
</dbReference>
<evidence type="ECO:0000313" key="12">
    <source>
        <dbReference type="EMBL" id="ADG98075.1"/>
    </source>
</evidence>
<feature type="transmembrane region" description="Helical" evidence="9">
    <location>
        <begin position="309"/>
        <end position="330"/>
    </location>
</feature>
<proteinExistence type="predicted"/>
<evidence type="ECO:0000259" key="11">
    <source>
        <dbReference type="Pfam" id="PF24878"/>
    </source>
</evidence>
<dbReference type="GO" id="GO:0010041">
    <property type="term" value="P:response to iron(III) ion"/>
    <property type="evidence" value="ECO:0007669"/>
    <property type="project" value="TreeGrafter"/>
</dbReference>
<evidence type="ECO:0000256" key="2">
    <source>
        <dbReference type="ARBA" id="ARBA00022475"/>
    </source>
</evidence>
<feature type="transmembrane region" description="Helical" evidence="9">
    <location>
        <begin position="148"/>
        <end position="165"/>
    </location>
</feature>
<evidence type="ECO:0000256" key="9">
    <source>
        <dbReference type="SAM" id="Phobius"/>
    </source>
</evidence>
<evidence type="ECO:0000256" key="8">
    <source>
        <dbReference type="SAM" id="MobiDB-lite"/>
    </source>
</evidence>
<evidence type="ECO:0000313" key="13">
    <source>
        <dbReference type="Proteomes" id="UP000002247"/>
    </source>
</evidence>
<dbReference type="PANTHER" id="PTHR33908:SF3">
    <property type="entry name" value="UNDECAPRENYL PHOSPHATE-ALPHA-4-AMINO-4-DEOXY-L-ARABINOSE ARABINOSYL TRANSFERASE"/>
    <property type="match status" value="1"/>
</dbReference>
<feature type="transmembrane region" description="Helical" evidence="9">
    <location>
        <begin position="367"/>
        <end position="389"/>
    </location>
</feature>
<evidence type="ECO:0000256" key="4">
    <source>
        <dbReference type="ARBA" id="ARBA00022679"/>
    </source>
</evidence>
<keyword evidence="6 9" id="KW-1133">Transmembrane helix</keyword>
<feature type="transmembrane region" description="Helical" evidence="9">
    <location>
        <begin position="342"/>
        <end position="361"/>
    </location>
</feature>
<reference evidence="12 13" key="1">
    <citation type="journal article" date="2010" name="Stand. Genomic Sci.">
        <title>Complete genome sequence of Segniliparus rotundus type strain (CDC 1076).</title>
        <authorList>
            <person name="Sikorski J."/>
            <person name="Lapidus A."/>
            <person name="Copeland A."/>
            <person name="Misra M."/>
            <person name="Glavina Del Rio T."/>
            <person name="Nolan M."/>
            <person name="Lucas S."/>
            <person name="Chen F."/>
            <person name="Tice H."/>
            <person name="Cheng J.F."/>
            <person name="Jando M."/>
            <person name="Schneider S."/>
            <person name="Bruce D."/>
            <person name="Goodwin L."/>
            <person name="Pitluck S."/>
            <person name="Liolios K."/>
            <person name="Mikhailova N."/>
            <person name="Pati A."/>
            <person name="Ivanova N."/>
            <person name="Mavromatis K."/>
            <person name="Chen A."/>
            <person name="Palaniappan K."/>
            <person name="Chertkov O."/>
            <person name="Land M."/>
            <person name="Hauser L."/>
            <person name="Chang Y.J."/>
            <person name="Jeffries C.D."/>
            <person name="Brettin T."/>
            <person name="Detter J.C."/>
            <person name="Han C."/>
            <person name="Rohde M."/>
            <person name="Goker M."/>
            <person name="Bristow J."/>
            <person name="Eisen J.A."/>
            <person name="Markowitz V."/>
            <person name="Hugenholtz P."/>
            <person name="Kyrpides N.C."/>
            <person name="Klenk H.P."/>
        </authorList>
    </citation>
    <scope>NUCLEOTIDE SEQUENCE [LARGE SCALE GENOMIC DNA]</scope>
    <source>
        <strain evidence="13">ATCC BAA-972 / CDC 1076 / CIP 108378 / DSM 44985 / JCM 13578</strain>
    </source>
</reference>
<keyword evidence="2" id="KW-1003">Cell membrane</keyword>
<dbReference type="STRING" id="640132.Srot_1613"/>
<dbReference type="Proteomes" id="UP000002247">
    <property type="component" value="Chromosome"/>
</dbReference>
<feature type="transmembrane region" description="Helical" evidence="9">
    <location>
        <begin position="17"/>
        <end position="35"/>
    </location>
</feature>
<evidence type="ECO:0000259" key="10">
    <source>
        <dbReference type="Pfam" id="PF13231"/>
    </source>
</evidence>
<keyword evidence="4 12" id="KW-0808">Transferase</keyword>
<feature type="transmembrane region" description="Helical" evidence="9">
    <location>
        <begin position="220"/>
        <end position="240"/>
    </location>
</feature>
<feature type="transmembrane region" description="Helical" evidence="9">
    <location>
        <begin position="401"/>
        <end position="419"/>
    </location>
</feature>
<feature type="transmembrane region" description="Helical" evidence="9">
    <location>
        <begin position="425"/>
        <end position="443"/>
    </location>
</feature>
<dbReference type="eggNOG" id="COG1807">
    <property type="taxonomic scope" value="Bacteria"/>
</dbReference>
<dbReference type="InterPro" id="IPR038731">
    <property type="entry name" value="RgtA/B/C-like"/>
</dbReference>
<dbReference type="InterPro" id="IPR056785">
    <property type="entry name" value="YkcA/B-like_C"/>
</dbReference>
<feature type="transmembrane region" description="Helical" evidence="9">
    <location>
        <begin position="195"/>
        <end position="213"/>
    </location>
</feature>
<dbReference type="GO" id="GO:0016763">
    <property type="term" value="F:pentosyltransferase activity"/>
    <property type="evidence" value="ECO:0007669"/>
    <property type="project" value="TreeGrafter"/>
</dbReference>
<evidence type="ECO:0000256" key="1">
    <source>
        <dbReference type="ARBA" id="ARBA00004651"/>
    </source>
</evidence>
<feature type="region of interest" description="Disordered" evidence="8">
    <location>
        <begin position="577"/>
        <end position="603"/>
    </location>
</feature>
<dbReference type="GO" id="GO:0009103">
    <property type="term" value="P:lipopolysaccharide biosynthetic process"/>
    <property type="evidence" value="ECO:0007669"/>
    <property type="project" value="UniProtKB-ARBA"/>
</dbReference>
<comment type="subcellular location">
    <subcellularLocation>
        <location evidence="1">Cell membrane</location>
        <topology evidence="1">Multi-pass membrane protein</topology>
    </subcellularLocation>
</comment>
<organism evidence="12 13">
    <name type="scientific">Segniliparus rotundus (strain ATCC BAA-972 / CDC 1076 / CIP 108378 / DSM 44985 / JCM 13578)</name>
    <dbReference type="NCBI Taxonomy" id="640132"/>
    <lineage>
        <taxon>Bacteria</taxon>
        <taxon>Bacillati</taxon>
        <taxon>Actinomycetota</taxon>
        <taxon>Actinomycetes</taxon>
        <taxon>Mycobacteriales</taxon>
        <taxon>Segniliparaceae</taxon>
        <taxon>Segniliparus</taxon>
    </lineage>
</organism>
<feature type="transmembrane region" description="Helical" evidence="9">
    <location>
        <begin position="124"/>
        <end position="142"/>
    </location>
</feature>
<dbReference type="KEGG" id="srt:Srot_1613"/>
<dbReference type="GO" id="GO:0005886">
    <property type="term" value="C:plasma membrane"/>
    <property type="evidence" value="ECO:0007669"/>
    <property type="project" value="UniProtKB-SubCell"/>
</dbReference>
<keyword evidence="5 9" id="KW-0812">Transmembrane</keyword>
<feature type="transmembrane region" description="Helical" evidence="9">
    <location>
        <begin position="87"/>
        <end position="112"/>
    </location>
</feature>
<sequence length="640" mass="66968">MHTAPDHAAKLTAAERLAFALLLIAVAVLYCWNISANGWANPFYAAAVQAGSRDWLSWFFGSLDSENFITVDKPPASLWLMGLSCRVFGFSSASMLVPQALLAVATAAVLYFAVRRVAGHGPGMVAGTVFALTPAAAVIFRYNNPDALMVFLMALGGYCLVRALAEESGKAAAWWLAACGTSLGFAFLAKMLEGLIVLPAFGLAYLVAGHGSAKARFVRLLIAAGALVVSAGWWVLAVTLTPSSARPYVGGSGDDTEMDLVLGYNGLQRVLGGAKPHWSPNTSNGAHAHPMGEMMSQRPGAGRLFTGDIAAQIDWLLPTALIALLIGLWLRGGAPRTDLARASHILWGGWLLIGFFLFSFMHHGMHTYYVVALAPPIAATIAATLGQLWRRNDRPVGKTGLAALALSAGATAFALLNRNPSWHPPLRWGILGATVLAVALLLLPRSSGRLRAAATGLALLAGVSGSGAYALATVASPKTGGSPSAGPNLGDGQKSAFQDRMVTATPDLVALLHGAGTQWSAAVEHASSAANLELASGTAVMAIGGFLGTDPAPKPDEFVEMAKAGKVRYFLNRIPSEDSRKDTTQQEAACEAQHPADPAQCDLDKNTVGPKIRAWVKAHTPAPAVLGNVEVYDLGTLKNS</sequence>
<feature type="domain" description="Glycosyltransferase RgtA/B/C/D-like" evidence="10">
    <location>
        <begin position="72"/>
        <end position="232"/>
    </location>
</feature>
<accession>D6Z7Z5</accession>
<dbReference type="InterPro" id="IPR050297">
    <property type="entry name" value="LipidA_mod_glycosyltrf_83"/>
</dbReference>
<dbReference type="AlphaFoldDB" id="D6Z7Z5"/>
<evidence type="ECO:0000256" key="6">
    <source>
        <dbReference type="ARBA" id="ARBA00022989"/>
    </source>
</evidence>
<dbReference type="PANTHER" id="PTHR33908">
    <property type="entry name" value="MANNOSYLTRANSFERASE YKCB-RELATED"/>
    <property type="match status" value="1"/>
</dbReference>
<keyword evidence="13" id="KW-1185">Reference proteome</keyword>
<evidence type="ECO:0000256" key="3">
    <source>
        <dbReference type="ARBA" id="ARBA00022676"/>
    </source>
</evidence>
<evidence type="ECO:0000256" key="7">
    <source>
        <dbReference type="ARBA" id="ARBA00023136"/>
    </source>
</evidence>
<dbReference type="Pfam" id="PF13231">
    <property type="entry name" value="PMT_2"/>
    <property type="match status" value="1"/>
</dbReference>
<feature type="domain" description="Putative mannosyltransferase YkcA/B-like C-terminal" evidence="11">
    <location>
        <begin position="513"/>
        <end position="574"/>
    </location>
</feature>
<keyword evidence="7 9" id="KW-0472">Membrane</keyword>
<name>D6Z7Z5_SEGRD</name>
<dbReference type="Pfam" id="PF24878">
    <property type="entry name" value="YkcB_C"/>
    <property type="match status" value="1"/>
</dbReference>